<dbReference type="InterPro" id="IPR001025">
    <property type="entry name" value="BAH_dom"/>
</dbReference>
<sequence length="168" mass="19499">MPPSAEVKNLDEPEFNWGKKRGRGGKMKTVQFYESFTYDEVDYTLHDCVYMYVQDEPTPYIGKLIKIWEDAGESKKVKIQWFFRPSEISYYLRDMEVAENELFFATGEGTGLANINPLEAIAGKCNVVCISNDSRNPQPSVEEVQMADYVFYRLFDVKNCLILDKMDR</sequence>
<name>A0ABD1WFD1_9LAMI</name>
<reference evidence="3" key="1">
    <citation type="submission" date="2024-07" db="EMBL/GenBank/DDBJ databases">
        <title>Two chromosome-level genome assemblies of Korean endemic species Abeliophyllum distichum and Forsythia ovata (Oleaceae).</title>
        <authorList>
            <person name="Jang H."/>
        </authorList>
    </citation>
    <scope>NUCLEOTIDE SEQUENCE [LARGE SCALE GENOMIC DNA]</scope>
</reference>
<dbReference type="EMBL" id="JBFOLJ010000003">
    <property type="protein sequence ID" value="KAL2548385.1"/>
    <property type="molecule type" value="Genomic_DNA"/>
</dbReference>
<accession>A0ABD1WFD1</accession>
<dbReference type="AlphaFoldDB" id="A0ABD1WFD1"/>
<dbReference type="PROSITE" id="PS51038">
    <property type="entry name" value="BAH"/>
    <property type="match status" value="1"/>
</dbReference>
<dbReference type="InterPro" id="IPR043151">
    <property type="entry name" value="BAH_sf"/>
</dbReference>
<proteinExistence type="predicted"/>
<dbReference type="FunFam" id="2.30.30.490:FF:000017">
    <property type="entry name" value="Bromo-adjacent homology (BAH) domain-containing protein"/>
    <property type="match status" value="1"/>
</dbReference>
<dbReference type="PANTHER" id="PTHR47073:SF2">
    <property type="entry name" value="PROTEIN ANTI-SILENCING 1"/>
    <property type="match status" value="1"/>
</dbReference>
<dbReference type="Proteomes" id="UP001604277">
    <property type="component" value="Unassembled WGS sequence"/>
</dbReference>
<gene>
    <name evidence="2" type="ORF">Fot_09915</name>
</gene>
<dbReference type="SMART" id="SM00439">
    <property type="entry name" value="BAH"/>
    <property type="match status" value="1"/>
</dbReference>
<dbReference type="PANTHER" id="PTHR47073">
    <property type="entry name" value="PROTEIN ANTI-SILENCING 1"/>
    <property type="match status" value="1"/>
</dbReference>
<evidence type="ECO:0000313" key="3">
    <source>
        <dbReference type="Proteomes" id="UP001604277"/>
    </source>
</evidence>
<comment type="caution">
    <text evidence="2">The sequence shown here is derived from an EMBL/GenBank/DDBJ whole genome shotgun (WGS) entry which is preliminary data.</text>
</comment>
<keyword evidence="3" id="KW-1185">Reference proteome</keyword>
<feature type="domain" description="BAH" evidence="1">
    <location>
        <begin position="41"/>
        <end position="166"/>
    </location>
</feature>
<organism evidence="2 3">
    <name type="scientific">Forsythia ovata</name>
    <dbReference type="NCBI Taxonomy" id="205694"/>
    <lineage>
        <taxon>Eukaryota</taxon>
        <taxon>Viridiplantae</taxon>
        <taxon>Streptophyta</taxon>
        <taxon>Embryophyta</taxon>
        <taxon>Tracheophyta</taxon>
        <taxon>Spermatophyta</taxon>
        <taxon>Magnoliopsida</taxon>
        <taxon>eudicotyledons</taxon>
        <taxon>Gunneridae</taxon>
        <taxon>Pentapetalae</taxon>
        <taxon>asterids</taxon>
        <taxon>lamiids</taxon>
        <taxon>Lamiales</taxon>
        <taxon>Oleaceae</taxon>
        <taxon>Forsythieae</taxon>
        <taxon>Forsythia</taxon>
    </lineage>
</organism>
<evidence type="ECO:0000259" key="1">
    <source>
        <dbReference type="PROSITE" id="PS51038"/>
    </source>
</evidence>
<evidence type="ECO:0000313" key="2">
    <source>
        <dbReference type="EMBL" id="KAL2548385.1"/>
    </source>
</evidence>
<dbReference type="Gene3D" id="2.30.30.490">
    <property type="match status" value="1"/>
</dbReference>
<dbReference type="Pfam" id="PF01426">
    <property type="entry name" value="BAH"/>
    <property type="match status" value="1"/>
</dbReference>
<protein>
    <submittedName>
        <fullName evidence="2">Bromo-adjacent-like proteiny (BAH) domain-containing protein</fullName>
    </submittedName>
</protein>